<gene>
    <name evidence="2" type="ORF">LUZ61_001015</name>
</gene>
<evidence type="ECO:0000259" key="1">
    <source>
        <dbReference type="Pfam" id="PF25475"/>
    </source>
</evidence>
<keyword evidence="3" id="KW-1185">Reference proteome</keyword>
<dbReference type="PANTHER" id="PTHR35481">
    <property type="entry name" value="DNA-DIRECTED RNA POLYMERASE SUBUNIT ALPHA"/>
    <property type="match status" value="1"/>
</dbReference>
<dbReference type="EMBL" id="JAMRDG010000001">
    <property type="protein sequence ID" value="KAJ3697310.1"/>
    <property type="molecule type" value="Genomic_DNA"/>
</dbReference>
<comment type="caution">
    <text evidence="2">The sequence shown here is derived from an EMBL/GenBank/DDBJ whole genome shotgun (WGS) entry which is preliminary data.</text>
</comment>
<reference evidence="2 3" key="1">
    <citation type="journal article" date="2022" name="Cell">
        <title>Repeat-based holocentromeres influence genome architecture and karyotype evolution.</title>
        <authorList>
            <person name="Hofstatter P.G."/>
            <person name="Thangavel G."/>
            <person name="Lux T."/>
            <person name="Neumann P."/>
            <person name="Vondrak T."/>
            <person name="Novak P."/>
            <person name="Zhang M."/>
            <person name="Costa L."/>
            <person name="Castellani M."/>
            <person name="Scott A."/>
            <person name="Toegelov H."/>
            <person name="Fuchs J."/>
            <person name="Mata-Sucre Y."/>
            <person name="Dias Y."/>
            <person name="Vanzela A.L.L."/>
            <person name="Huettel B."/>
            <person name="Almeida C.C.S."/>
            <person name="Simkova H."/>
            <person name="Souza G."/>
            <person name="Pedrosa-Harand A."/>
            <person name="Macas J."/>
            <person name="Mayer K.F.X."/>
            <person name="Houben A."/>
            <person name="Marques A."/>
        </authorList>
    </citation>
    <scope>NUCLEOTIDE SEQUENCE [LARGE SCALE GENOMIC DNA]</scope>
    <source>
        <strain evidence="2">RhyTen1mFocal</strain>
    </source>
</reference>
<dbReference type="InterPro" id="IPR057225">
    <property type="entry name" value="DUF7903"/>
</dbReference>
<dbReference type="AlphaFoldDB" id="A0AAD5ZG77"/>
<proteinExistence type="predicted"/>
<sequence>MLNIKTQVIAMELELLFPLKPKANPTEACLGKEEEKAVLRGIVEKVAKNLIETGQHAMKEREENEGVKLRNSSVFIDSIKNASMNEEEGFDSGLVKKTFYTNVSEEYIRKIEKLLVEKFGFKLEVAKERYYVKIIDKHQPDSTIQCKCTASHDGGLEIYKIELNQLRYMVTDISCISKNYDLRIMLSTIKKPKNLDVDVTNAIGQLISAAVIDSDSKGGLRWPLGK</sequence>
<protein>
    <recommendedName>
        <fullName evidence="1">DUF7903 domain-containing protein</fullName>
    </recommendedName>
</protein>
<feature type="domain" description="DUF7903" evidence="1">
    <location>
        <begin position="31"/>
        <end position="226"/>
    </location>
</feature>
<name>A0AAD5ZG77_9POAL</name>
<dbReference type="Pfam" id="PF25475">
    <property type="entry name" value="DUF7903"/>
    <property type="match status" value="1"/>
</dbReference>
<evidence type="ECO:0000313" key="2">
    <source>
        <dbReference type="EMBL" id="KAJ3697310.1"/>
    </source>
</evidence>
<dbReference type="PANTHER" id="PTHR35481:SF1">
    <property type="entry name" value="DNA-DIRECTED RNA POLYMERASE SUBUNIT ALPHA"/>
    <property type="match status" value="1"/>
</dbReference>
<dbReference type="Proteomes" id="UP001210211">
    <property type="component" value="Unassembled WGS sequence"/>
</dbReference>
<evidence type="ECO:0000313" key="3">
    <source>
        <dbReference type="Proteomes" id="UP001210211"/>
    </source>
</evidence>
<organism evidence="2 3">
    <name type="scientific">Rhynchospora tenuis</name>
    <dbReference type="NCBI Taxonomy" id="198213"/>
    <lineage>
        <taxon>Eukaryota</taxon>
        <taxon>Viridiplantae</taxon>
        <taxon>Streptophyta</taxon>
        <taxon>Embryophyta</taxon>
        <taxon>Tracheophyta</taxon>
        <taxon>Spermatophyta</taxon>
        <taxon>Magnoliopsida</taxon>
        <taxon>Liliopsida</taxon>
        <taxon>Poales</taxon>
        <taxon>Cyperaceae</taxon>
        <taxon>Cyperoideae</taxon>
        <taxon>Rhynchosporeae</taxon>
        <taxon>Rhynchospora</taxon>
    </lineage>
</organism>
<accession>A0AAD5ZG77</accession>